<reference evidence="3 4" key="1">
    <citation type="journal article" date="2014" name="BMC Genomics">
        <title>Comparison of environmental and isolate Sulfobacillus genomes reveals diverse carbon, sulfur, nitrogen, and hydrogen metabolisms.</title>
        <authorList>
            <person name="Justice N.B."/>
            <person name="Norman A."/>
            <person name="Brown C.T."/>
            <person name="Singh A."/>
            <person name="Thomas B.C."/>
            <person name="Banfield J.F."/>
        </authorList>
    </citation>
    <scope>NUCLEOTIDE SEQUENCE [LARGE SCALE GENOMIC DNA]</scope>
    <source>
        <strain evidence="3">AMDSBA4</strain>
    </source>
</reference>
<gene>
    <name evidence="3" type="ORF">C7B46_12620</name>
</gene>
<evidence type="ECO:0000313" key="3">
    <source>
        <dbReference type="EMBL" id="PSR32809.1"/>
    </source>
</evidence>
<evidence type="ECO:0000313" key="4">
    <source>
        <dbReference type="Proteomes" id="UP000242972"/>
    </source>
</evidence>
<evidence type="ECO:0008006" key="5">
    <source>
        <dbReference type="Google" id="ProtNLM"/>
    </source>
</evidence>
<dbReference type="GO" id="GO:0003690">
    <property type="term" value="F:double-stranded DNA binding"/>
    <property type="evidence" value="ECO:0007669"/>
    <property type="project" value="InterPro"/>
</dbReference>
<evidence type="ECO:0000256" key="2">
    <source>
        <dbReference type="SAM" id="MobiDB-lite"/>
    </source>
</evidence>
<dbReference type="GO" id="GO:0006265">
    <property type="term" value="P:DNA topological change"/>
    <property type="evidence" value="ECO:0007669"/>
    <property type="project" value="InterPro"/>
</dbReference>
<organism evidence="3 4">
    <name type="scientific">Sulfobacillus benefaciens</name>
    <dbReference type="NCBI Taxonomy" id="453960"/>
    <lineage>
        <taxon>Bacteria</taxon>
        <taxon>Bacillati</taxon>
        <taxon>Bacillota</taxon>
        <taxon>Clostridia</taxon>
        <taxon>Eubacteriales</taxon>
        <taxon>Clostridiales Family XVII. Incertae Sedis</taxon>
        <taxon>Sulfobacillus</taxon>
    </lineage>
</organism>
<accession>A0A2T2XE89</accession>
<comment type="caution">
    <text evidence="3">The sequence shown here is derived from an EMBL/GenBank/DDBJ whole genome shotgun (WGS) entry which is preliminary data.</text>
</comment>
<dbReference type="InterPro" id="IPR038300">
    <property type="entry name" value="SASP_sf_alpha/beta"/>
</dbReference>
<feature type="compositionally biased region" description="Basic and acidic residues" evidence="2">
    <location>
        <begin position="66"/>
        <end position="75"/>
    </location>
</feature>
<dbReference type="Proteomes" id="UP000242972">
    <property type="component" value="Unassembled WGS sequence"/>
</dbReference>
<dbReference type="InterPro" id="IPR001448">
    <property type="entry name" value="SASP_alpha/beta-type"/>
</dbReference>
<protein>
    <recommendedName>
        <fullName evidence="5">Spore protein</fullName>
    </recommendedName>
</protein>
<comment type="function">
    <text evidence="1">SASP are bound to spore DNA. They are double-stranded DNA-binding proteins that cause DNA to change to an a-like conformation. They protect the DNA backbone from chemical and enzymatic cleavage and are thus involved in dormant spore's high resistance to UV light.</text>
</comment>
<name>A0A2T2XE89_9FIRM</name>
<feature type="region of interest" description="Disordered" evidence="2">
    <location>
        <begin position="54"/>
        <end position="75"/>
    </location>
</feature>
<dbReference type="Gene3D" id="6.10.10.80">
    <property type="entry name" value="Small, acid-soluble spore protein, alpha/beta type-like"/>
    <property type="match status" value="1"/>
</dbReference>
<proteinExistence type="predicted"/>
<evidence type="ECO:0000256" key="1">
    <source>
        <dbReference type="ARBA" id="ARBA00003863"/>
    </source>
</evidence>
<dbReference type="AlphaFoldDB" id="A0A2T2XE89"/>
<feature type="region of interest" description="Disordered" evidence="2">
    <location>
        <begin position="1"/>
        <end position="26"/>
    </location>
</feature>
<dbReference type="Pfam" id="PF00269">
    <property type="entry name" value="SASP"/>
    <property type="match status" value="1"/>
</dbReference>
<dbReference type="EMBL" id="PXYW01000031">
    <property type="protein sequence ID" value="PSR32809.1"/>
    <property type="molecule type" value="Genomic_DNA"/>
</dbReference>
<sequence length="75" mass="8281">MTSQSQPGTLEKKSASKTNKSQRENLTMLKMEAAELLGLMEKVRQVGWGGLTAKETGSIGGLMNRIQRERSQNTK</sequence>